<proteinExistence type="predicted"/>
<dbReference type="Proteomes" id="UP001164539">
    <property type="component" value="Chromosome 9"/>
</dbReference>
<evidence type="ECO:0000313" key="2">
    <source>
        <dbReference type="Proteomes" id="UP001164539"/>
    </source>
</evidence>
<evidence type="ECO:0000313" key="1">
    <source>
        <dbReference type="EMBL" id="KAJ4710975.1"/>
    </source>
</evidence>
<sequence length="678" mass="76131">MEAECSTIICTCRATANGLLLSSQRFLLGVYPLLVRLLSWSLRCPQIVDGIAVDPEPDWSFDALLSELNSLESKLNASSKSVPFTKTKSSEISNGKGFQRNARAFVMRISDDEMEDDFQSKREEVRDRSLVAVKRFSCDELYLNESDDSDSDTALDESYLMDEVGLVEGALVELTHEHQLGVKEEIRSLISILETQLMSENEQSSSALARVEKYRDVRREIDRKLDTQYQRKIAEALDNHLTAVQRDHELKSQIEERKIRSDAAYEEAKRKERALQEEKLLQERAKAEAEMQAKLRAEEAKRAALEAEKRAAKEAAEKEATEKPKGTTGGASEDGGSGRQVDGSSVVLGSQSKGSGYNGTKKLQSAGSVIRAAESALNIEQIRLQKLIECEEKNQSLTSSSNQDFSSYERHISRLIKQIKGTKDNVRTKASELIKIFNNPLCPQSISIAAFAKKVVSLGKSPNNAAFACGYVIVLVTSQVPQVIDLLLGEFNRACIYTVPKHIEYSQSAFESKEAYYKAIGYQEENGEIESLEDYLRRLESYMRLYAALIQTEIQGVHNAHGLKEGWTWLARFLNALPANIFTAVALNAFLQMAGFALFNKYKSQFRKILNVISDNFLNAMEARDGSKLNLVIKGIQSYIEDKKFLEEPEGRTLQASLLSRIMVPDSDYQEYYGGYQY</sequence>
<dbReference type="EMBL" id="CM051402">
    <property type="protein sequence ID" value="KAJ4710975.1"/>
    <property type="molecule type" value="Genomic_DNA"/>
</dbReference>
<reference evidence="1 2" key="1">
    <citation type="journal article" date="2023" name="Science">
        <title>Complex scaffold remodeling in plant triterpene biosynthesis.</title>
        <authorList>
            <person name="De La Pena R."/>
            <person name="Hodgson H."/>
            <person name="Liu J.C."/>
            <person name="Stephenson M.J."/>
            <person name="Martin A.C."/>
            <person name="Owen C."/>
            <person name="Harkess A."/>
            <person name="Leebens-Mack J."/>
            <person name="Jimenez L.E."/>
            <person name="Osbourn A."/>
            <person name="Sattely E.S."/>
        </authorList>
    </citation>
    <scope>NUCLEOTIDE SEQUENCE [LARGE SCALE GENOMIC DNA]</scope>
    <source>
        <strain evidence="2">cv. JPN11</strain>
        <tissue evidence="1">Leaf</tissue>
    </source>
</reference>
<gene>
    <name evidence="1" type="ORF">OWV82_017069</name>
</gene>
<name>A0ACC1XIE6_MELAZ</name>
<keyword evidence="2" id="KW-1185">Reference proteome</keyword>
<organism evidence="1 2">
    <name type="scientific">Melia azedarach</name>
    <name type="common">Chinaberry tree</name>
    <dbReference type="NCBI Taxonomy" id="155640"/>
    <lineage>
        <taxon>Eukaryota</taxon>
        <taxon>Viridiplantae</taxon>
        <taxon>Streptophyta</taxon>
        <taxon>Embryophyta</taxon>
        <taxon>Tracheophyta</taxon>
        <taxon>Spermatophyta</taxon>
        <taxon>Magnoliopsida</taxon>
        <taxon>eudicotyledons</taxon>
        <taxon>Gunneridae</taxon>
        <taxon>Pentapetalae</taxon>
        <taxon>rosids</taxon>
        <taxon>malvids</taxon>
        <taxon>Sapindales</taxon>
        <taxon>Meliaceae</taxon>
        <taxon>Melia</taxon>
    </lineage>
</organism>
<protein>
    <submittedName>
        <fullName evidence="1">GLE1-like protein</fullName>
    </submittedName>
</protein>
<comment type="caution">
    <text evidence="1">The sequence shown here is derived from an EMBL/GenBank/DDBJ whole genome shotgun (WGS) entry which is preliminary data.</text>
</comment>
<accession>A0ACC1XIE6</accession>